<evidence type="ECO:0000313" key="14">
    <source>
        <dbReference type="Proteomes" id="UP000199598"/>
    </source>
</evidence>
<dbReference type="PANTHER" id="PTHR20857:SF15">
    <property type="entry name" value="THIAMINE-PHOSPHATE SYNTHASE"/>
    <property type="match status" value="1"/>
</dbReference>
<dbReference type="SUPFAM" id="SSF51391">
    <property type="entry name" value="Thiamin phosphate synthase"/>
    <property type="match status" value="1"/>
</dbReference>
<feature type="domain" description="Thiamine phosphate synthase/TenI" evidence="12">
    <location>
        <begin position="12"/>
        <end position="177"/>
    </location>
</feature>
<evidence type="ECO:0000259" key="12">
    <source>
        <dbReference type="Pfam" id="PF02581"/>
    </source>
</evidence>
<gene>
    <name evidence="13" type="ORF">SAMN04488518_11675</name>
</gene>
<dbReference type="Gene3D" id="3.20.20.70">
    <property type="entry name" value="Aldolase class I"/>
    <property type="match status" value="1"/>
</dbReference>
<sequence length="200" mass="22539">MLDRFYLIIDGTQWLPRILPLGVKCLQLRIKDKSEDEIRSQVREAKQLCDKAGTVLIVNDHWQAAYDANVGYVHLGQEDLKTADFRALRSAGIYYGVSTHDEAELDTALALDPEYVALGPIYNSATKEMRWQPQGLETLKRWRARTSKHLVAIGGISLDRAAEVFESGADSIATISDVTSAPNPEHRTTQWLKASKDWQR</sequence>
<evidence type="ECO:0000256" key="9">
    <source>
        <dbReference type="ARBA" id="ARBA00047883"/>
    </source>
</evidence>
<evidence type="ECO:0000256" key="3">
    <source>
        <dbReference type="ARBA" id="ARBA00022679"/>
    </source>
</evidence>
<evidence type="ECO:0000313" key="13">
    <source>
        <dbReference type="EMBL" id="SFL09262.1"/>
    </source>
</evidence>
<dbReference type="PANTHER" id="PTHR20857">
    <property type="entry name" value="THIAMINE-PHOSPHATE PYROPHOSPHORYLASE"/>
    <property type="match status" value="1"/>
</dbReference>
<keyword evidence="5" id="KW-0460">Magnesium</keyword>
<dbReference type="InterPro" id="IPR034291">
    <property type="entry name" value="TMP_synthase"/>
</dbReference>
<comment type="similarity">
    <text evidence="10">Belongs to the thiamine-phosphate synthase family.</text>
</comment>
<name>A0A1I4EU68_9HYPH</name>
<organism evidence="13 14">
    <name type="scientific">Pseudovibrio ascidiaceicola</name>
    <dbReference type="NCBI Taxonomy" id="285279"/>
    <lineage>
        <taxon>Bacteria</taxon>
        <taxon>Pseudomonadati</taxon>
        <taxon>Pseudomonadota</taxon>
        <taxon>Alphaproteobacteria</taxon>
        <taxon>Hyphomicrobiales</taxon>
        <taxon>Stappiaceae</taxon>
        <taxon>Pseudovibrio</taxon>
    </lineage>
</organism>
<keyword evidence="4" id="KW-0479">Metal-binding</keyword>
<dbReference type="InterPro" id="IPR036206">
    <property type="entry name" value="ThiamineP_synth_sf"/>
</dbReference>
<dbReference type="Pfam" id="PF02581">
    <property type="entry name" value="TMP-TENI"/>
    <property type="match status" value="1"/>
</dbReference>
<evidence type="ECO:0000256" key="2">
    <source>
        <dbReference type="ARBA" id="ARBA00005165"/>
    </source>
</evidence>
<evidence type="ECO:0000256" key="7">
    <source>
        <dbReference type="ARBA" id="ARBA00047334"/>
    </source>
</evidence>
<dbReference type="RefSeq" id="WP_093523410.1">
    <property type="nucleotide sequence ID" value="NZ_FOSK01000016.1"/>
</dbReference>
<keyword evidence="3 10" id="KW-0808">Transferase</keyword>
<proteinExistence type="inferred from homology"/>
<dbReference type="Proteomes" id="UP000199598">
    <property type="component" value="Unassembled WGS sequence"/>
</dbReference>
<evidence type="ECO:0000256" key="10">
    <source>
        <dbReference type="RuleBase" id="RU003826"/>
    </source>
</evidence>
<comment type="caution">
    <text evidence="13">The sequence shown here is derived from an EMBL/GenBank/DDBJ whole genome shotgun (WGS) entry which is preliminary data.</text>
</comment>
<keyword evidence="14" id="KW-1185">Reference proteome</keyword>
<comment type="pathway">
    <text evidence="2 11">Cofactor biosynthesis; thiamine diphosphate biosynthesis; thiamine phosphate from 4-amino-2-methyl-5-diphosphomethylpyrimidine and 4-methyl-5-(2-phosphoethyl)-thiazole: step 1/1.</text>
</comment>
<evidence type="ECO:0000256" key="6">
    <source>
        <dbReference type="ARBA" id="ARBA00022977"/>
    </source>
</evidence>
<dbReference type="InterPro" id="IPR022998">
    <property type="entry name" value="ThiamineP_synth_TenI"/>
</dbReference>
<comment type="cofactor">
    <cofactor evidence="1">
        <name>Mg(2+)</name>
        <dbReference type="ChEBI" id="CHEBI:18420"/>
    </cofactor>
</comment>
<dbReference type="NCBIfam" id="TIGR00693">
    <property type="entry name" value="thiE"/>
    <property type="match status" value="1"/>
</dbReference>
<dbReference type="NCBIfam" id="NF000734">
    <property type="entry name" value="PRK00043.1-5"/>
    <property type="match status" value="1"/>
</dbReference>
<comment type="catalytic activity">
    <reaction evidence="8 10">
        <text>2-(2-carboxy-4-methylthiazol-5-yl)ethyl phosphate + 4-amino-2-methyl-5-(diphosphooxymethyl)pyrimidine + 2 H(+) = thiamine phosphate + CO2 + diphosphate</text>
        <dbReference type="Rhea" id="RHEA:47848"/>
        <dbReference type="ChEBI" id="CHEBI:15378"/>
        <dbReference type="ChEBI" id="CHEBI:16526"/>
        <dbReference type="ChEBI" id="CHEBI:33019"/>
        <dbReference type="ChEBI" id="CHEBI:37575"/>
        <dbReference type="ChEBI" id="CHEBI:57841"/>
        <dbReference type="ChEBI" id="CHEBI:62890"/>
        <dbReference type="EC" id="2.5.1.3"/>
    </reaction>
</comment>
<evidence type="ECO:0000256" key="8">
    <source>
        <dbReference type="ARBA" id="ARBA00047851"/>
    </source>
</evidence>
<protein>
    <recommendedName>
        <fullName evidence="10">Thiamine-phosphate synthase</fullName>
        <ecNumber evidence="10">2.5.1.3</ecNumber>
    </recommendedName>
    <alternativeName>
        <fullName evidence="10">Thiamine-phosphate pyrophosphorylase</fullName>
    </alternativeName>
</protein>
<evidence type="ECO:0000256" key="1">
    <source>
        <dbReference type="ARBA" id="ARBA00001946"/>
    </source>
</evidence>
<dbReference type="InterPro" id="IPR013785">
    <property type="entry name" value="Aldolase_TIM"/>
</dbReference>
<reference evidence="13 14" key="1">
    <citation type="submission" date="2016-10" db="EMBL/GenBank/DDBJ databases">
        <authorList>
            <person name="Varghese N."/>
            <person name="Submissions S."/>
        </authorList>
    </citation>
    <scope>NUCLEOTIDE SEQUENCE [LARGE SCALE GENOMIC DNA]</scope>
    <source>
        <strain evidence="13 14">DSM 16392</strain>
    </source>
</reference>
<evidence type="ECO:0000256" key="5">
    <source>
        <dbReference type="ARBA" id="ARBA00022842"/>
    </source>
</evidence>
<dbReference type="CDD" id="cd00564">
    <property type="entry name" value="TMP_TenI"/>
    <property type="match status" value="1"/>
</dbReference>
<comment type="catalytic activity">
    <reaction evidence="7 10">
        <text>4-methyl-5-(2-phosphooxyethyl)-thiazole + 4-amino-2-methyl-5-(diphosphooxymethyl)pyrimidine + H(+) = thiamine phosphate + diphosphate</text>
        <dbReference type="Rhea" id="RHEA:22328"/>
        <dbReference type="ChEBI" id="CHEBI:15378"/>
        <dbReference type="ChEBI" id="CHEBI:33019"/>
        <dbReference type="ChEBI" id="CHEBI:37575"/>
        <dbReference type="ChEBI" id="CHEBI:57841"/>
        <dbReference type="ChEBI" id="CHEBI:58296"/>
        <dbReference type="EC" id="2.5.1.3"/>
    </reaction>
</comment>
<dbReference type="EC" id="2.5.1.3" evidence="10"/>
<dbReference type="EMBL" id="FOSK01000016">
    <property type="protein sequence ID" value="SFL09262.1"/>
    <property type="molecule type" value="Genomic_DNA"/>
</dbReference>
<comment type="catalytic activity">
    <reaction evidence="9 10">
        <text>2-[(2R,5Z)-2-carboxy-4-methylthiazol-5(2H)-ylidene]ethyl phosphate + 4-amino-2-methyl-5-(diphosphooxymethyl)pyrimidine + 2 H(+) = thiamine phosphate + CO2 + diphosphate</text>
        <dbReference type="Rhea" id="RHEA:47844"/>
        <dbReference type="ChEBI" id="CHEBI:15378"/>
        <dbReference type="ChEBI" id="CHEBI:16526"/>
        <dbReference type="ChEBI" id="CHEBI:33019"/>
        <dbReference type="ChEBI" id="CHEBI:37575"/>
        <dbReference type="ChEBI" id="CHEBI:57841"/>
        <dbReference type="ChEBI" id="CHEBI:62899"/>
        <dbReference type="EC" id="2.5.1.3"/>
    </reaction>
</comment>
<evidence type="ECO:0000256" key="11">
    <source>
        <dbReference type="RuleBase" id="RU004253"/>
    </source>
</evidence>
<keyword evidence="6 10" id="KW-0784">Thiamine biosynthesis</keyword>
<evidence type="ECO:0000256" key="4">
    <source>
        <dbReference type="ARBA" id="ARBA00022723"/>
    </source>
</evidence>
<accession>A0A1I4EU68</accession>